<dbReference type="Proteomes" id="UP000030649">
    <property type="component" value="Unassembled WGS sequence"/>
</dbReference>
<dbReference type="STRING" id="1238424.J07HQW1_01961"/>
<sequence length="85" mass="9270">MSCGITTQIVTLCEKLHNGSRTQRALVKSPAVSKKGGMMHEATINNQEIIKQTHRFGQELALCAGMISCSNMTVRVPAIITDNRV</sequence>
<organism evidence="1 2">
    <name type="scientific">Haloquadratum walsbyi J07HQW1</name>
    <dbReference type="NCBI Taxonomy" id="1238424"/>
    <lineage>
        <taxon>Archaea</taxon>
        <taxon>Methanobacteriati</taxon>
        <taxon>Methanobacteriota</taxon>
        <taxon>Stenosarchaea group</taxon>
        <taxon>Halobacteria</taxon>
        <taxon>Halobacteriales</taxon>
        <taxon>Haloferacaceae</taxon>
        <taxon>Haloquadratum</taxon>
    </lineage>
</organism>
<evidence type="ECO:0000313" key="2">
    <source>
        <dbReference type="Proteomes" id="UP000030649"/>
    </source>
</evidence>
<protein>
    <submittedName>
        <fullName evidence="1">Uncharacterized protein</fullName>
    </submittedName>
</protein>
<name>U1PE86_9EURY</name>
<reference evidence="1 2" key="1">
    <citation type="journal article" date="2013" name="PLoS ONE">
        <title>Assembly-driven community genomics of a hypersaline microbial ecosystem.</title>
        <authorList>
            <person name="Podell S."/>
            <person name="Ugalde J.A."/>
            <person name="Narasingarao P."/>
            <person name="Banfield J.F."/>
            <person name="Heidelberg K.B."/>
            <person name="Allen E.E."/>
        </authorList>
    </citation>
    <scope>NUCLEOTIDE SEQUENCE [LARGE SCALE GENOMIC DNA]</scope>
    <source>
        <strain evidence="2">J07HQW1</strain>
    </source>
</reference>
<accession>U1PE86</accession>
<dbReference type="EMBL" id="KE356560">
    <property type="protein sequence ID" value="ERG91927.1"/>
    <property type="molecule type" value="Genomic_DNA"/>
</dbReference>
<dbReference type="HOGENOM" id="CLU_2504891_0_0_2"/>
<dbReference type="AlphaFoldDB" id="U1PE86"/>
<proteinExistence type="predicted"/>
<gene>
    <name evidence="1" type="ORF">J07HQW1_01961</name>
</gene>
<evidence type="ECO:0000313" key="1">
    <source>
        <dbReference type="EMBL" id="ERG91927.1"/>
    </source>
</evidence>